<feature type="transmembrane region" description="Helical" evidence="1">
    <location>
        <begin position="39"/>
        <end position="58"/>
    </location>
</feature>
<evidence type="ECO:0000313" key="2">
    <source>
        <dbReference type="EMBL" id="KAJ4974206.1"/>
    </source>
</evidence>
<evidence type="ECO:0000313" key="3">
    <source>
        <dbReference type="Proteomes" id="UP001141806"/>
    </source>
</evidence>
<proteinExistence type="predicted"/>
<organism evidence="2 3">
    <name type="scientific">Protea cynaroides</name>
    <dbReference type="NCBI Taxonomy" id="273540"/>
    <lineage>
        <taxon>Eukaryota</taxon>
        <taxon>Viridiplantae</taxon>
        <taxon>Streptophyta</taxon>
        <taxon>Embryophyta</taxon>
        <taxon>Tracheophyta</taxon>
        <taxon>Spermatophyta</taxon>
        <taxon>Magnoliopsida</taxon>
        <taxon>Proteales</taxon>
        <taxon>Proteaceae</taxon>
        <taxon>Protea</taxon>
    </lineage>
</organism>
<evidence type="ECO:0000256" key="1">
    <source>
        <dbReference type="SAM" id="Phobius"/>
    </source>
</evidence>
<dbReference type="AlphaFoldDB" id="A0A9Q0KPX6"/>
<name>A0A9Q0KPX6_9MAGN</name>
<accession>A0A9Q0KPX6</accession>
<keyword evidence="1" id="KW-0472">Membrane</keyword>
<dbReference type="Proteomes" id="UP001141806">
    <property type="component" value="Unassembled WGS sequence"/>
</dbReference>
<protein>
    <submittedName>
        <fullName evidence="2">Uncharacterized protein</fullName>
    </submittedName>
</protein>
<comment type="caution">
    <text evidence="2">The sequence shown here is derived from an EMBL/GenBank/DDBJ whole genome shotgun (WGS) entry which is preliminary data.</text>
</comment>
<dbReference type="EMBL" id="JAMYWD010000004">
    <property type="protein sequence ID" value="KAJ4974206.1"/>
    <property type="molecule type" value="Genomic_DNA"/>
</dbReference>
<reference evidence="2" key="1">
    <citation type="journal article" date="2023" name="Plant J.">
        <title>The genome of the king protea, Protea cynaroides.</title>
        <authorList>
            <person name="Chang J."/>
            <person name="Duong T.A."/>
            <person name="Schoeman C."/>
            <person name="Ma X."/>
            <person name="Roodt D."/>
            <person name="Barker N."/>
            <person name="Li Z."/>
            <person name="Van de Peer Y."/>
            <person name="Mizrachi E."/>
        </authorList>
    </citation>
    <scope>NUCLEOTIDE SEQUENCE</scope>
    <source>
        <tissue evidence="2">Young leaves</tissue>
    </source>
</reference>
<keyword evidence="3" id="KW-1185">Reference proteome</keyword>
<gene>
    <name evidence="2" type="ORF">NE237_007380</name>
</gene>
<keyword evidence="1" id="KW-1133">Transmembrane helix</keyword>
<keyword evidence="1" id="KW-0812">Transmembrane</keyword>
<sequence>MLKFPSKCQNFLCQFISYNLKWEGDAGNEAQKKKKKKKICWWQLLIIVVLFFIYTVFFQKHRFGTKNVKGQPQARTPTSSTTLGRCTEKEKTDSIVYIDAG</sequence>